<accession>A0A165BVS4</accession>
<dbReference type="OrthoDB" id="2797354at2759"/>
<sequence>MPHLDPDGGIIPTVYPHDEDNPEDPHGFRPFRRYINRSESVPMQYDRSSARLIPFLWPVYEDNQRVPPQQFAEYRRTHQFRNPGCMCASLDTSTTAYTETVVTTFTINRGLNNLWVARCSTGMCKYFLYLEKYYVLRDLQVKNYPCRDVITEVDILPERTRDGVKAVQNQEGPRPVVAVPTTAPATADPTNGAVNCSVNGSETSILSDTFDHRNASARFMKLNCQDDPGLSEEEFHAITMNARLDEQRSRQALTL</sequence>
<reference evidence="2 3" key="1">
    <citation type="journal article" date="2016" name="Mol. Biol. Evol.">
        <title>Comparative Genomics of Early-Diverging Mushroom-Forming Fungi Provides Insights into the Origins of Lignocellulose Decay Capabilities.</title>
        <authorList>
            <person name="Nagy L.G."/>
            <person name="Riley R."/>
            <person name="Tritt A."/>
            <person name="Adam C."/>
            <person name="Daum C."/>
            <person name="Floudas D."/>
            <person name="Sun H."/>
            <person name="Yadav J.S."/>
            <person name="Pangilinan J."/>
            <person name="Larsson K.H."/>
            <person name="Matsuura K."/>
            <person name="Barry K."/>
            <person name="Labutti K."/>
            <person name="Kuo R."/>
            <person name="Ohm R.A."/>
            <person name="Bhattacharya S.S."/>
            <person name="Shirouzu T."/>
            <person name="Yoshinaga Y."/>
            <person name="Martin F.M."/>
            <person name="Grigoriev I.V."/>
            <person name="Hibbett D.S."/>
        </authorList>
    </citation>
    <scope>NUCLEOTIDE SEQUENCE [LARGE SCALE GENOMIC DNA]</scope>
    <source>
        <strain evidence="2 3">93-53</strain>
    </source>
</reference>
<dbReference type="Proteomes" id="UP000076871">
    <property type="component" value="Unassembled WGS sequence"/>
</dbReference>
<evidence type="ECO:0000313" key="2">
    <source>
        <dbReference type="EMBL" id="KZT01742.1"/>
    </source>
</evidence>
<keyword evidence="3" id="KW-1185">Reference proteome</keyword>
<protein>
    <submittedName>
        <fullName evidence="2">Uncharacterized protein</fullName>
    </submittedName>
</protein>
<proteinExistence type="predicted"/>
<evidence type="ECO:0000313" key="3">
    <source>
        <dbReference type="Proteomes" id="UP000076871"/>
    </source>
</evidence>
<gene>
    <name evidence="2" type="ORF">LAESUDRAFT_763481</name>
</gene>
<dbReference type="AlphaFoldDB" id="A0A165BVS4"/>
<dbReference type="GeneID" id="63830293"/>
<evidence type="ECO:0000256" key="1">
    <source>
        <dbReference type="SAM" id="MobiDB-lite"/>
    </source>
</evidence>
<dbReference type="InParanoid" id="A0A165BVS4"/>
<feature type="region of interest" description="Disordered" evidence="1">
    <location>
        <begin position="1"/>
        <end position="26"/>
    </location>
</feature>
<feature type="compositionally biased region" description="Basic and acidic residues" evidence="1">
    <location>
        <begin position="16"/>
        <end position="26"/>
    </location>
</feature>
<organism evidence="2 3">
    <name type="scientific">Laetiporus sulphureus 93-53</name>
    <dbReference type="NCBI Taxonomy" id="1314785"/>
    <lineage>
        <taxon>Eukaryota</taxon>
        <taxon>Fungi</taxon>
        <taxon>Dikarya</taxon>
        <taxon>Basidiomycota</taxon>
        <taxon>Agaricomycotina</taxon>
        <taxon>Agaricomycetes</taxon>
        <taxon>Polyporales</taxon>
        <taxon>Laetiporus</taxon>
    </lineage>
</organism>
<name>A0A165BVS4_9APHY</name>
<dbReference type="RefSeq" id="XP_040759482.1">
    <property type="nucleotide sequence ID" value="XM_040913265.1"/>
</dbReference>
<dbReference type="EMBL" id="KV427660">
    <property type="protein sequence ID" value="KZT01742.1"/>
    <property type="molecule type" value="Genomic_DNA"/>
</dbReference>